<dbReference type="SUPFAM" id="SSF52402">
    <property type="entry name" value="Adenine nucleotide alpha hydrolases-like"/>
    <property type="match status" value="1"/>
</dbReference>
<dbReference type="Pfam" id="PF11734">
    <property type="entry name" value="TilS_C"/>
    <property type="match status" value="1"/>
</dbReference>
<keyword evidence="4 8" id="KW-0819">tRNA processing</keyword>
<dbReference type="Proteomes" id="UP000051576">
    <property type="component" value="Unassembled WGS sequence"/>
</dbReference>
<protein>
    <recommendedName>
        <fullName evidence="8">tRNA(Ile)-lysidine synthase</fullName>
        <ecNumber evidence="8">6.3.4.19</ecNumber>
    </recommendedName>
    <alternativeName>
        <fullName evidence="8">tRNA(Ile)-2-lysyl-cytidine synthase</fullName>
    </alternativeName>
    <alternativeName>
        <fullName evidence="8">tRNA(Ile)-lysidine synthetase</fullName>
    </alternativeName>
</protein>
<dbReference type="RefSeq" id="WP_010580378.1">
    <property type="nucleotide sequence ID" value="NZ_AHYZ01000078.1"/>
</dbReference>
<dbReference type="OrthoDB" id="9807403at2"/>
<dbReference type="NCBIfam" id="TIGR02432">
    <property type="entry name" value="lysidine_TilS_N"/>
    <property type="match status" value="1"/>
</dbReference>
<dbReference type="PANTHER" id="PTHR43033">
    <property type="entry name" value="TRNA(ILE)-LYSIDINE SYNTHASE-RELATED"/>
    <property type="match status" value="1"/>
</dbReference>
<evidence type="ECO:0000313" key="10">
    <source>
        <dbReference type="EMBL" id="KRM88575.1"/>
    </source>
</evidence>
<evidence type="ECO:0000259" key="9">
    <source>
        <dbReference type="SMART" id="SM00977"/>
    </source>
</evidence>
<dbReference type="InterPro" id="IPR011063">
    <property type="entry name" value="TilS/TtcA_N"/>
</dbReference>
<evidence type="ECO:0000256" key="5">
    <source>
        <dbReference type="ARBA" id="ARBA00022741"/>
    </source>
</evidence>
<reference evidence="10 11" key="1">
    <citation type="journal article" date="2015" name="Genome Announc.">
        <title>Expanding the biotechnology potential of lactobacilli through comparative genomics of 213 strains and associated genera.</title>
        <authorList>
            <person name="Sun Z."/>
            <person name="Harris H.M."/>
            <person name="McCann A."/>
            <person name="Guo C."/>
            <person name="Argimon S."/>
            <person name="Zhang W."/>
            <person name="Yang X."/>
            <person name="Jeffery I.B."/>
            <person name="Cooney J.C."/>
            <person name="Kagawa T.F."/>
            <person name="Liu W."/>
            <person name="Song Y."/>
            <person name="Salvetti E."/>
            <person name="Wrobel A."/>
            <person name="Rasinkangas P."/>
            <person name="Parkhill J."/>
            <person name="Rea M.C."/>
            <person name="O'Sullivan O."/>
            <person name="Ritari J."/>
            <person name="Douillard F.P."/>
            <person name="Paul Ross R."/>
            <person name="Yang R."/>
            <person name="Briner A.E."/>
            <person name="Felis G.E."/>
            <person name="de Vos W.M."/>
            <person name="Barrangou R."/>
            <person name="Klaenhammer T.R."/>
            <person name="Caufield P.W."/>
            <person name="Cui Y."/>
            <person name="Zhang H."/>
            <person name="O'Toole P.W."/>
        </authorList>
    </citation>
    <scope>NUCLEOTIDE SEQUENCE [LARGE SCALE GENOMIC DNA]</scope>
    <source>
        <strain evidence="10 11">DSM 20605</strain>
    </source>
</reference>
<evidence type="ECO:0000256" key="2">
    <source>
        <dbReference type="ARBA" id="ARBA00022490"/>
    </source>
</evidence>
<dbReference type="InterPro" id="IPR014729">
    <property type="entry name" value="Rossmann-like_a/b/a_fold"/>
</dbReference>
<evidence type="ECO:0000256" key="8">
    <source>
        <dbReference type="HAMAP-Rule" id="MF_01161"/>
    </source>
</evidence>
<dbReference type="Pfam" id="PF01171">
    <property type="entry name" value="ATP_bind_3"/>
    <property type="match status" value="1"/>
</dbReference>
<comment type="subcellular location">
    <subcellularLocation>
        <location evidence="1 8">Cytoplasm</location>
    </subcellularLocation>
</comment>
<comment type="function">
    <text evidence="8">Ligates lysine onto the cytidine present at position 34 of the AUA codon-specific tRNA(Ile) that contains the anticodon CAU, in an ATP-dependent manner. Cytidine is converted to lysidine, thus changing the amino acid specificity of the tRNA from methionine to isoleucine.</text>
</comment>
<dbReference type="STRING" id="1133569.FD21_GL001059"/>
<comment type="caution">
    <text evidence="10">The sequence shown here is derived from an EMBL/GenBank/DDBJ whole genome shotgun (WGS) entry which is preliminary data.</text>
</comment>
<dbReference type="CDD" id="cd01992">
    <property type="entry name" value="TilS_N"/>
    <property type="match status" value="1"/>
</dbReference>
<proteinExistence type="inferred from homology"/>
<dbReference type="SMART" id="SM00977">
    <property type="entry name" value="TilS_C"/>
    <property type="match status" value="1"/>
</dbReference>
<evidence type="ECO:0000256" key="4">
    <source>
        <dbReference type="ARBA" id="ARBA00022694"/>
    </source>
</evidence>
<feature type="domain" description="Lysidine-tRNA(Ile) synthetase C-terminal" evidence="9">
    <location>
        <begin position="377"/>
        <end position="452"/>
    </location>
</feature>
<dbReference type="PANTHER" id="PTHR43033:SF1">
    <property type="entry name" value="TRNA(ILE)-LYSIDINE SYNTHASE-RELATED"/>
    <property type="match status" value="1"/>
</dbReference>
<comment type="catalytic activity">
    <reaction evidence="7 8">
        <text>cytidine(34) in tRNA(Ile2) + L-lysine + ATP = lysidine(34) in tRNA(Ile2) + AMP + diphosphate + H(+)</text>
        <dbReference type="Rhea" id="RHEA:43744"/>
        <dbReference type="Rhea" id="RHEA-COMP:10625"/>
        <dbReference type="Rhea" id="RHEA-COMP:10670"/>
        <dbReference type="ChEBI" id="CHEBI:15378"/>
        <dbReference type="ChEBI" id="CHEBI:30616"/>
        <dbReference type="ChEBI" id="CHEBI:32551"/>
        <dbReference type="ChEBI" id="CHEBI:33019"/>
        <dbReference type="ChEBI" id="CHEBI:82748"/>
        <dbReference type="ChEBI" id="CHEBI:83665"/>
        <dbReference type="ChEBI" id="CHEBI:456215"/>
        <dbReference type="EC" id="6.3.4.19"/>
    </reaction>
</comment>
<dbReference type="GO" id="GO:0032267">
    <property type="term" value="F:tRNA(Ile)-lysidine synthase activity"/>
    <property type="evidence" value="ECO:0007669"/>
    <property type="project" value="UniProtKB-EC"/>
</dbReference>
<dbReference type="PATRIC" id="fig|1133569.4.peg.1188"/>
<keyword evidence="2 8" id="KW-0963">Cytoplasm</keyword>
<accession>A0A0R2C9M7</accession>
<comment type="caution">
    <text evidence="8">Lacks conserved residue(s) required for the propagation of feature annotation.</text>
</comment>
<evidence type="ECO:0000256" key="3">
    <source>
        <dbReference type="ARBA" id="ARBA00022598"/>
    </source>
</evidence>
<dbReference type="InterPro" id="IPR012094">
    <property type="entry name" value="tRNA_Ile_lys_synt"/>
</dbReference>
<dbReference type="SUPFAM" id="SSF56037">
    <property type="entry name" value="PheT/TilS domain"/>
    <property type="match status" value="1"/>
</dbReference>
<sequence>MKFSDRFLISFSSINHSSKVLAAVSTGVDSTAMLDLLLHLPKAKRPQVYVAYIDHHLRRQSKEESQYLKEFCVKHGLKLFSLDWPTEIHPTTGIEAAARKFRYNFFKKVMQENNIDELLTAHHLDDQIETFLMKLIRGGRLTQLEGIKPRTEFSEGLFLLRPLLPFTKNELRQYAQKKHLKYFEDQTNYQTNTLRNRLRQIIIPELTQENSKFKNHVVDFMQQLNIDEELLNYEVQKNFNDLLITPAQFSLEFWQLKSELWKQKLLEKVFETNIKKFKREQVAEAKNLLENKYKPQGRLDLGNGYEFYKDYNFFGILKNTSKKFESSQKYETKLKLGNWIKLPDNNLVGLFRTDHSVPDVNCATDALYLSGRIKFPLKIRHRRPGDKLATKIGHQKVKKILIDQKVNSLARKQVWIVCDQSDQPLWLIGYKKSDILQTDTVRISNSEYVIIFRNEDAL</sequence>
<dbReference type="eggNOG" id="COG0037">
    <property type="taxonomic scope" value="Bacteria"/>
</dbReference>
<keyword evidence="3 8" id="KW-0436">Ligase</keyword>
<evidence type="ECO:0000256" key="1">
    <source>
        <dbReference type="ARBA" id="ARBA00004496"/>
    </source>
</evidence>
<dbReference type="GO" id="GO:0005524">
    <property type="term" value="F:ATP binding"/>
    <property type="evidence" value="ECO:0007669"/>
    <property type="project" value="UniProtKB-KW"/>
</dbReference>
<dbReference type="NCBIfam" id="TIGR02433">
    <property type="entry name" value="lysidine_TilS_C"/>
    <property type="match status" value="1"/>
</dbReference>
<dbReference type="GO" id="GO:0006400">
    <property type="term" value="P:tRNA modification"/>
    <property type="evidence" value="ECO:0007669"/>
    <property type="project" value="UniProtKB-UniRule"/>
</dbReference>
<evidence type="ECO:0000313" key="11">
    <source>
        <dbReference type="Proteomes" id="UP000051576"/>
    </source>
</evidence>
<dbReference type="EMBL" id="AYYX01000029">
    <property type="protein sequence ID" value="KRM88575.1"/>
    <property type="molecule type" value="Genomic_DNA"/>
</dbReference>
<comment type="similarity">
    <text evidence="8">Belongs to the tRNA(Ile)-lysidine synthase family.</text>
</comment>
<dbReference type="GO" id="GO:0005737">
    <property type="term" value="C:cytoplasm"/>
    <property type="evidence" value="ECO:0007669"/>
    <property type="project" value="UniProtKB-SubCell"/>
</dbReference>
<keyword evidence="6" id="KW-0067">ATP-binding</keyword>
<dbReference type="Gene3D" id="3.40.50.620">
    <property type="entry name" value="HUPs"/>
    <property type="match status" value="1"/>
</dbReference>
<evidence type="ECO:0000256" key="7">
    <source>
        <dbReference type="ARBA" id="ARBA00048539"/>
    </source>
</evidence>
<evidence type="ECO:0000256" key="6">
    <source>
        <dbReference type="ARBA" id="ARBA00022840"/>
    </source>
</evidence>
<name>A0A0R2C9M7_9LACO</name>
<dbReference type="EC" id="6.3.4.19" evidence="8"/>
<dbReference type="InterPro" id="IPR012795">
    <property type="entry name" value="tRNA_Ile_lys_synt_N"/>
</dbReference>
<dbReference type="HAMAP" id="MF_01161">
    <property type="entry name" value="tRNA_Ile_lys_synt"/>
    <property type="match status" value="1"/>
</dbReference>
<dbReference type="AlphaFoldDB" id="A0A0R2C9M7"/>
<keyword evidence="5" id="KW-0547">Nucleotide-binding</keyword>
<keyword evidence="11" id="KW-1185">Reference proteome</keyword>
<organism evidence="10 11">
    <name type="scientific">Liquorilactobacillus vini DSM 20605</name>
    <dbReference type="NCBI Taxonomy" id="1133569"/>
    <lineage>
        <taxon>Bacteria</taxon>
        <taxon>Bacillati</taxon>
        <taxon>Bacillota</taxon>
        <taxon>Bacilli</taxon>
        <taxon>Lactobacillales</taxon>
        <taxon>Lactobacillaceae</taxon>
        <taxon>Liquorilactobacillus</taxon>
    </lineage>
</organism>
<dbReference type="InterPro" id="IPR012796">
    <property type="entry name" value="Lysidine-tRNA-synth_C"/>
</dbReference>
<gene>
    <name evidence="8" type="primary">tilS</name>
    <name evidence="10" type="ORF">FD21_GL001059</name>
</gene>